<reference evidence="1 2" key="1">
    <citation type="submission" date="2020-02" db="EMBL/GenBank/DDBJ databases">
        <authorList>
            <person name="Li X.-J."/>
            <person name="Feng X.-M."/>
        </authorList>
    </citation>
    <scope>NUCLEOTIDE SEQUENCE [LARGE SCALE GENOMIC DNA]</scope>
    <source>
        <strain evidence="1 2">CGMCC 4.7225</strain>
    </source>
</reference>
<dbReference type="PANTHER" id="PTHR30283">
    <property type="entry name" value="PEROXIDE STRESS RESPONSE PROTEIN YAAA"/>
    <property type="match status" value="1"/>
</dbReference>
<dbReference type="GO" id="GO:0033194">
    <property type="term" value="P:response to hydroperoxide"/>
    <property type="evidence" value="ECO:0007669"/>
    <property type="project" value="TreeGrafter"/>
</dbReference>
<proteinExistence type="predicted"/>
<sequence length="264" mass="28654">MLILLPPSEGKAVSESGRLVDVESLSFPELTSARRKVLTALMRLCTRSPRRAVETLGLGPKQADDVRRNAALMETPAAPARDVYAGVLFDALGLGSLNDDASRRADERLVVMSGLWGALRPADRIPAYRLGGGVTLPSVGTLAGHWRPKLAGVLAPAAGDGVVIDLRSTTYEAFWRPDPSLTGRSVRIRVLHERDGKRSVVSHHSKATKGRVVRALLESPAVPRRPVDVADLLAELGWKAELTEPERPARPWLLDIVVTHVETR</sequence>
<keyword evidence="2" id="KW-1185">Reference proteome</keyword>
<evidence type="ECO:0000313" key="1">
    <source>
        <dbReference type="EMBL" id="NED96584.1"/>
    </source>
</evidence>
<dbReference type="RefSeq" id="WP_163819363.1">
    <property type="nucleotide sequence ID" value="NZ_JAAGOB010000007.1"/>
</dbReference>
<protein>
    <submittedName>
        <fullName evidence="1">Peroxide stress protein YaaA</fullName>
    </submittedName>
</protein>
<name>A0A6N9YNM7_9ACTN</name>
<dbReference type="InterPro" id="IPR005583">
    <property type="entry name" value="YaaA"/>
</dbReference>
<dbReference type="PANTHER" id="PTHR30283:SF4">
    <property type="entry name" value="PEROXIDE STRESS RESISTANCE PROTEIN YAAA"/>
    <property type="match status" value="1"/>
</dbReference>
<gene>
    <name evidence="1" type="primary">yaaA</name>
    <name evidence="1" type="ORF">G1H11_14835</name>
</gene>
<dbReference type="Pfam" id="PF03883">
    <property type="entry name" value="H2O2_YaaD"/>
    <property type="match status" value="1"/>
</dbReference>
<dbReference type="Proteomes" id="UP000469185">
    <property type="component" value="Unassembled WGS sequence"/>
</dbReference>
<dbReference type="AlphaFoldDB" id="A0A6N9YNM7"/>
<accession>A0A6N9YNM7</accession>
<evidence type="ECO:0000313" key="2">
    <source>
        <dbReference type="Proteomes" id="UP000469185"/>
    </source>
</evidence>
<organism evidence="1 2">
    <name type="scientific">Phytoactinopolyspora alkaliphila</name>
    <dbReference type="NCBI Taxonomy" id="1783498"/>
    <lineage>
        <taxon>Bacteria</taxon>
        <taxon>Bacillati</taxon>
        <taxon>Actinomycetota</taxon>
        <taxon>Actinomycetes</taxon>
        <taxon>Jiangellales</taxon>
        <taxon>Jiangellaceae</taxon>
        <taxon>Phytoactinopolyspora</taxon>
    </lineage>
</organism>
<dbReference type="GO" id="GO:0005829">
    <property type="term" value="C:cytosol"/>
    <property type="evidence" value="ECO:0007669"/>
    <property type="project" value="TreeGrafter"/>
</dbReference>
<comment type="caution">
    <text evidence="1">The sequence shown here is derived from an EMBL/GenBank/DDBJ whole genome shotgun (WGS) entry which is preliminary data.</text>
</comment>
<dbReference type="NCBIfam" id="NF002545">
    <property type="entry name" value="PRK02101.2-3"/>
    <property type="match status" value="1"/>
</dbReference>
<dbReference type="EMBL" id="JAAGOB010000007">
    <property type="protein sequence ID" value="NED96584.1"/>
    <property type="molecule type" value="Genomic_DNA"/>
</dbReference>